<dbReference type="STRING" id="342668.A0A1B8GV45"/>
<gene>
    <name evidence="2" type="ORF">VE01_02161</name>
</gene>
<feature type="compositionally biased region" description="Acidic residues" evidence="1">
    <location>
        <begin position="166"/>
        <end position="180"/>
    </location>
</feature>
<dbReference type="OrthoDB" id="6419443at2759"/>
<evidence type="ECO:0000256" key="1">
    <source>
        <dbReference type="SAM" id="MobiDB-lite"/>
    </source>
</evidence>
<dbReference type="GeneID" id="28835547"/>
<evidence type="ECO:0000313" key="2">
    <source>
        <dbReference type="EMBL" id="OBT99670.1"/>
    </source>
</evidence>
<reference evidence="2 3" key="1">
    <citation type="submission" date="2016-03" db="EMBL/GenBank/DDBJ databases">
        <title>Comparative genomics of Pseudogymnoascus destructans, the fungus causing white-nose syndrome of bats.</title>
        <authorList>
            <person name="Palmer J.M."/>
            <person name="Drees K.P."/>
            <person name="Foster J.T."/>
            <person name="Lindner D.L."/>
        </authorList>
    </citation>
    <scope>NUCLEOTIDE SEQUENCE [LARGE SCALE GENOMIC DNA]</scope>
    <source>
        <strain evidence="2 3">UAMH 10579</strain>
    </source>
</reference>
<name>A0A1B8GV45_9PEZI</name>
<organism evidence="2 3">
    <name type="scientific">Pseudogymnoascus verrucosus</name>
    <dbReference type="NCBI Taxonomy" id="342668"/>
    <lineage>
        <taxon>Eukaryota</taxon>
        <taxon>Fungi</taxon>
        <taxon>Dikarya</taxon>
        <taxon>Ascomycota</taxon>
        <taxon>Pezizomycotina</taxon>
        <taxon>Leotiomycetes</taxon>
        <taxon>Thelebolales</taxon>
        <taxon>Thelebolaceae</taxon>
        <taxon>Pseudogymnoascus</taxon>
    </lineage>
</organism>
<sequence length="435" mass="47781">MSKYVRQQKSLPKHPKTPSSADSPFAPTPIPVAPRQRPGWSGPGYTKKGGKHIPRPPPAPKPVVIPPGDEHQALGQPDQQLLLDAIRKAFPRCEDYEALKVVLADVEEKVRSGDWKAAFGSAEAREAWVVKWGAERAVWFANLLVKVVETLDDDPLFAMLQGRREDEDENEDDDDDEEDKEEKNKEEKKEENDDEDEEEVLRVVSFGGGPAEVLALGAVVRHFRPDAHGKSKADLESEDSSDAGQIIDLNLTNTVNWTREVSTSHEALLSPPTLSKYASASAIANSSPFLAKSALELEMQKFSPLEASQEEVGELVGEEAALITLFYTVADLAATSVAKTVALLLKLTIAAPKGSLVVVFDRAEEEGKKGYPLRYLLDMAFLGKKPSGEDQEEGVKPAWKMLLADEARVVKACDGVRYALGLETAKAQVYVFRRL</sequence>
<feature type="compositionally biased region" description="Basic and acidic residues" evidence="1">
    <location>
        <begin position="181"/>
        <end position="191"/>
    </location>
</feature>
<dbReference type="Pfam" id="PF11312">
    <property type="entry name" value="Methyltransf_34"/>
    <property type="match status" value="1"/>
</dbReference>
<dbReference type="Gene3D" id="3.30.70.2850">
    <property type="match status" value="1"/>
</dbReference>
<protein>
    <submittedName>
        <fullName evidence="2">Uncharacterized protein</fullName>
    </submittedName>
</protein>
<dbReference type="InterPro" id="IPR021463">
    <property type="entry name" value="Methyltransf_34"/>
</dbReference>
<evidence type="ECO:0000313" key="3">
    <source>
        <dbReference type="Proteomes" id="UP000091956"/>
    </source>
</evidence>
<feature type="region of interest" description="Disordered" evidence="1">
    <location>
        <begin position="1"/>
        <end position="62"/>
    </location>
</feature>
<feature type="compositionally biased region" description="Polar residues" evidence="1">
    <location>
        <begin position="1"/>
        <end position="10"/>
    </location>
</feature>
<dbReference type="RefSeq" id="XP_018133403.1">
    <property type="nucleotide sequence ID" value="XM_018271672.2"/>
</dbReference>
<proteinExistence type="predicted"/>
<dbReference type="Proteomes" id="UP000091956">
    <property type="component" value="Unassembled WGS sequence"/>
</dbReference>
<keyword evidence="3" id="KW-1185">Reference proteome</keyword>
<reference evidence="3" key="2">
    <citation type="journal article" date="2018" name="Nat. Commun.">
        <title>Extreme sensitivity to ultraviolet light in the fungal pathogen causing white-nose syndrome of bats.</title>
        <authorList>
            <person name="Palmer J.M."/>
            <person name="Drees K.P."/>
            <person name="Foster J.T."/>
            <person name="Lindner D.L."/>
        </authorList>
    </citation>
    <scope>NUCLEOTIDE SEQUENCE [LARGE SCALE GENOMIC DNA]</scope>
    <source>
        <strain evidence="3">UAMH 10579</strain>
    </source>
</reference>
<dbReference type="AlphaFoldDB" id="A0A1B8GV45"/>
<feature type="region of interest" description="Disordered" evidence="1">
    <location>
        <begin position="159"/>
        <end position="199"/>
    </location>
</feature>
<dbReference type="EMBL" id="KV460211">
    <property type="protein sequence ID" value="OBT99670.1"/>
    <property type="molecule type" value="Genomic_DNA"/>
</dbReference>
<accession>A0A1B8GV45</accession>